<feature type="domain" description="Signal transduction histidine kinase internal region" evidence="2">
    <location>
        <begin position="160"/>
        <end position="239"/>
    </location>
</feature>
<feature type="transmembrane region" description="Helical" evidence="1">
    <location>
        <begin position="122"/>
        <end position="140"/>
    </location>
</feature>
<accession>A0AAT9GLU2</accession>
<dbReference type="PANTHER" id="PTHR34220:SF7">
    <property type="entry name" value="SENSOR HISTIDINE KINASE YPDA"/>
    <property type="match status" value="1"/>
</dbReference>
<dbReference type="InterPro" id="IPR010559">
    <property type="entry name" value="Sig_transdc_His_kin_internal"/>
</dbReference>
<keyword evidence="1" id="KW-0812">Transmembrane</keyword>
<dbReference type="Gene3D" id="3.30.565.10">
    <property type="entry name" value="Histidine kinase-like ATPase, C-terminal domain"/>
    <property type="match status" value="1"/>
</dbReference>
<keyword evidence="1" id="KW-0472">Membrane</keyword>
<name>A0AAT9GLU2_9BACT</name>
<dbReference type="GO" id="GO:0016020">
    <property type="term" value="C:membrane"/>
    <property type="evidence" value="ECO:0007669"/>
    <property type="project" value="InterPro"/>
</dbReference>
<dbReference type="Pfam" id="PF06580">
    <property type="entry name" value="His_kinase"/>
    <property type="match status" value="1"/>
</dbReference>
<feature type="transmembrane region" description="Helical" evidence="1">
    <location>
        <begin position="41"/>
        <end position="59"/>
    </location>
</feature>
<dbReference type="GO" id="GO:0000155">
    <property type="term" value="F:phosphorelay sensor kinase activity"/>
    <property type="evidence" value="ECO:0007669"/>
    <property type="project" value="InterPro"/>
</dbReference>
<protein>
    <recommendedName>
        <fullName evidence="2">Signal transduction histidine kinase internal region domain-containing protein</fullName>
    </recommendedName>
</protein>
<keyword evidence="1" id="KW-1133">Transmembrane helix</keyword>
<dbReference type="PANTHER" id="PTHR34220">
    <property type="entry name" value="SENSOR HISTIDINE KINASE YPDA"/>
    <property type="match status" value="1"/>
</dbReference>
<dbReference type="EMBL" id="AP029612">
    <property type="protein sequence ID" value="BFG71665.1"/>
    <property type="molecule type" value="Genomic_DNA"/>
</dbReference>
<sequence>MNKEFNRIILSIILGALISLVQDIVIHGLPVHFHENVLGEILFASCYVYCFFWMTRFLMRGFFAKTIRGENGKMEVLINFIKAELIGLIMLFLIGILLTVLIKQSIDIKLKELSEFRFIMVYYFFINAILFSVEVGLRVFRLYSHEKDAKHQAEQSFMQAQLQMLRQQLNPHFLFNNLNIIAATINTNPKLAHDFTKSMADFYRKVLETERSGWITLKEELKTVKSYLYMLSVRFEDKINYEISIPEEIQMSYFVPDFILQPIIENIIKHNHCSKQEPLQIVIRLNESMRLVVSNNHNPKNVADESLGIGWFNIKSRYKYLGAEMPIKYIIGKTFFVEIPMVKQS</sequence>
<feature type="transmembrane region" description="Helical" evidence="1">
    <location>
        <begin position="80"/>
        <end position="102"/>
    </location>
</feature>
<proteinExistence type="predicted"/>
<evidence type="ECO:0000259" key="2">
    <source>
        <dbReference type="Pfam" id="PF06580"/>
    </source>
</evidence>
<gene>
    <name evidence="3" type="ORF">KACHI17_25460</name>
</gene>
<dbReference type="InterPro" id="IPR050640">
    <property type="entry name" value="Bact_2-comp_sensor_kinase"/>
</dbReference>
<dbReference type="InterPro" id="IPR036890">
    <property type="entry name" value="HATPase_C_sf"/>
</dbReference>
<evidence type="ECO:0000313" key="3">
    <source>
        <dbReference type="EMBL" id="BFG71665.1"/>
    </source>
</evidence>
<organism evidence="3">
    <name type="scientific">Sediminibacterium sp. KACHI17</name>
    <dbReference type="NCBI Taxonomy" id="1751071"/>
    <lineage>
        <taxon>Bacteria</taxon>
        <taxon>Pseudomonadati</taxon>
        <taxon>Bacteroidota</taxon>
        <taxon>Chitinophagia</taxon>
        <taxon>Chitinophagales</taxon>
        <taxon>Chitinophagaceae</taxon>
        <taxon>Sediminibacterium</taxon>
    </lineage>
</organism>
<dbReference type="AlphaFoldDB" id="A0AAT9GLU2"/>
<reference evidence="3" key="1">
    <citation type="submission" date="2024-02" db="EMBL/GenBank/DDBJ databases">
        <title>Sediminibacterium planktonica sp. nov. and Sediminibacterium longus sp. nov., isolated from surface lake and river water.</title>
        <authorList>
            <person name="Watanabe K."/>
            <person name="Takemine S."/>
            <person name="Ishii Y."/>
            <person name="Ogata Y."/>
            <person name="Shindo C."/>
            <person name="Suda W."/>
        </authorList>
    </citation>
    <scope>NUCLEOTIDE SEQUENCE</scope>
    <source>
        <strain evidence="3">KACHI17</strain>
    </source>
</reference>
<feature type="transmembrane region" description="Helical" evidence="1">
    <location>
        <begin position="7"/>
        <end position="29"/>
    </location>
</feature>
<evidence type="ECO:0000256" key="1">
    <source>
        <dbReference type="SAM" id="Phobius"/>
    </source>
</evidence>